<dbReference type="InterPro" id="IPR020846">
    <property type="entry name" value="MFS_dom"/>
</dbReference>
<dbReference type="GO" id="GO:0005886">
    <property type="term" value="C:plasma membrane"/>
    <property type="evidence" value="ECO:0007669"/>
    <property type="project" value="TreeGrafter"/>
</dbReference>
<evidence type="ECO:0000313" key="9">
    <source>
        <dbReference type="Proteomes" id="UP000288859"/>
    </source>
</evidence>
<feature type="transmembrane region" description="Helical" evidence="6">
    <location>
        <begin position="498"/>
        <end position="518"/>
    </location>
</feature>
<feature type="transmembrane region" description="Helical" evidence="6">
    <location>
        <begin position="243"/>
        <end position="263"/>
    </location>
</feature>
<evidence type="ECO:0000259" key="7">
    <source>
        <dbReference type="PROSITE" id="PS50850"/>
    </source>
</evidence>
<feature type="region of interest" description="Disordered" evidence="5">
    <location>
        <begin position="1"/>
        <end position="23"/>
    </location>
</feature>
<feature type="transmembrane region" description="Helical" evidence="6">
    <location>
        <begin position="359"/>
        <end position="385"/>
    </location>
</feature>
<gene>
    <name evidence="8" type="ORF">B0A52_03015</name>
</gene>
<comment type="caution">
    <text evidence="8">The sequence shown here is derived from an EMBL/GenBank/DDBJ whole genome shotgun (WGS) entry which is preliminary data.</text>
</comment>
<dbReference type="InterPro" id="IPR036259">
    <property type="entry name" value="MFS_trans_sf"/>
</dbReference>
<feature type="transmembrane region" description="Helical" evidence="6">
    <location>
        <begin position="318"/>
        <end position="339"/>
    </location>
</feature>
<dbReference type="InterPro" id="IPR011701">
    <property type="entry name" value="MFS"/>
</dbReference>
<evidence type="ECO:0000256" key="4">
    <source>
        <dbReference type="ARBA" id="ARBA00023136"/>
    </source>
</evidence>
<evidence type="ECO:0000256" key="3">
    <source>
        <dbReference type="ARBA" id="ARBA00022989"/>
    </source>
</evidence>
<dbReference type="PANTHER" id="PTHR23502:SF22">
    <property type="entry name" value="MAJOR FACILITATOR SUPERFAMILY (MFS) PROFILE DOMAIN-CONTAINING PROTEIN"/>
    <property type="match status" value="1"/>
</dbReference>
<dbReference type="OrthoDB" id="2533084at2759"/>
<protein>
    <recommendedName>
        <fullName evidence="7">Major facilitator superfamily (MFS) profile domain-containing protein</fullName>
    </recommendedName>
</protein>
<dbReference type="Gene3D" id="1.20.1250.20">
    <property type="entry name" value="MFS general substrate transporter like domains"/>
    <property type="match status" value="1"/>
</dbReference>
<keyword evidence="2 6" id="KW-0812">Transmembrane</keyword>
<feature type="transmembrane region" description="Helical" evidence="6">
    <location>
        <begin position="87"/>
        <end position="115"/>
    </location>
</feature>
<dbReference type="PANTHER" id="PTHR23502">
    <property type="entry name" value="MAJOR FACILITATOR SUPERFAMILY"/>
    <property type="match status" value="1"/>
</dbReference>
<evidence type="ECO:0000256" key="2">
    <source>
        <dbReference type="ARBA" id="ARBA00022692"/>
    </source>
</evidence>
<comment type="subcellular location">
    <subcellularLocation>
        <location evidence="1">Membrane</location>
        <topology evidence="1">Multi-pass membrane protein</topology>
    </subcellularLocation>
</comment>
<proteinExistence type="predicted"/>
<accession>A0A438NCI0</accession>
<feature type="transmembrane region" description="Helical" evidence="6">
    <location>
        <begin position="187"/>
        <end position="206"/>
    </location>
</feature>
<feature type="transmembrane region" description="Helical" evidence="6">
    <location>
        <begin position="154"/>
        <end position="175"/>
    </location>
</feature>
<feature type="transmembrane region" description="Helical" evidence="6">
    <location>
        <begin position="213"/>
        <end position="231"/>
    </location>
</feature>
<feature type="domain" description="Major facilitator superfamily (MFS) profile" evidence="7">
    <location>
        <begin position="88"/>
        <end position="520"/>
    </location>
</feature>
<evidence type="ECO:0000313" key="8">
    <source>
        <dbReference type="EMBL" id="RVX73373.1"/>
    </source>
</evidence>
<dbReference type="Pfam" id="PF07690">
    <property type="entry name" value="MFS_1"/>
    <property type="match status" value="1"/>
</dbReference>
<dbReference type="GO" id="GO:0022857">
    <property type="term" value="F:transmembrane transporter activity"/>
    <property type="evidence" value="ECO:0007669"/>
    <property type="project" value="InterPro"/>
</dbReference>
<feature type="transmembrane region" description="Helical" evidence="6">
    <location>
        <begin position="468"/>
        <end position="486"/>
    </location>
</feature>
<keyword evidence="4 6" id="KW-0472">Membrane</keyword>
<evidence type="ECO:0000256" key="1">
    <source>
        <dbReference type="ARBA" id="ARBA00004141"/>
    </source>
</evidence>
<dbReference type="VEuPathDB" id="FungiDB:PV10_06854"/>
<feature type="transmembrane region" description="Helical" evidence="6">
    <location>
        <begin position="406"/>
        <end position="424"/>
    </location>
</feature>
<evidence type="ECO:0000256" key="5">
    <source>
        <dbReference type="SAM" id="MobiDB-lite"/>
    </source>
</evidence>
<feature type="compositionally biased region" description="Basic and acidic residues" evidence="5">
    <location>
        <begin position="8"/>
        <end position="17"/>
    </location>
</feature>
<organism evidence="8 9">
    <name type="scientific">Exophiala mesophila</name>
    <name type="common">Black yeast-like fungus</name>
    <dbReference type="NCBI Taxonomy" id="212818"/>
    <lineage>
        <taxon>Eukaryota</taxon>
        <taxon>Fungi</taxon>
        <taxon>Dikarya</taxon>
        <taxon>Ascomycota</taxon>
        <taxon>Pezizomycotina</taxon>
        <taxon>Eurotiomycetes</taxon>
        <taxon>Chaetothyriomycetidae</taxon>
        <taxon>Chaetothyriales</taxon>
        <taxon>Herpotrichiellaceae</taxon>
        <taxon>Exophiala</taxon>
    </lineage>
</organism>
<dbReference type="EMBL" id="NAJM01000008">
    <property type="protein sequence ID" value="RVX73373.1"/>
    <property type="molecule type" value="Genomic_DNA"/>
</dbReference>
<dbReference type="AlphaFoldDB" id="A0A438NCI0"/>
<feature type="transmembrane region" description="Helical" evidence="6">
    <location>
        <begin position="130"/>
        <end position="149"/>
    </location>
</feature>
<evidence type="ECO:0000256" key="6">
    <source>
        <dbReference type="SAM" id="Phobius"/>
    </source>
</evidence>
<dbReference type="PROSITE" id="PS50850">
    <property type="entry name" value="MFS"/>
    <property type="match status" value="1"/>
</dbReference>
<keyword evidence="3 6" id="KW-1133">Transmembrane helix</keyword>
<reference evidence="8 9" key="1">
    <citation type="submission" date="2017-03" db="EMBL/GenBank/DDBJ databases">
        <title>Genomes of endolithic fungi from Antarctica.</title>
        <authorList>
            <person name="Coleine C."/>
            <person name="Masonjones S."/>
            <person name="Stajich J.E."/>
        </authorList>
    </citation>
    <scope>NUCLEOTIDE SEQUENCE [LARGE SCALE GENOMIC DNA]</scope>
    <source>
        <strain evidence="8 9">CCFEE 6314</strain>
    </source>
</reference>
<dbReference type="Proteomes" id="UP000288859">
    <property type="component" value="Unassembled WGS sequence"/>
</dbReference>
<sequence length="531" mass="58203">MAAFDKISTTHHEKDAEAQPSCHEASNYAEKEIYQDDGAILVALDANSKDKEIGNLKTTDSGHIVLIPQPSDDATDPLNWSWRRKHALLLTISVAAFIADFQAGAAAPCIIAQGAEWGMTPDHVNHANNLNVLLVGIGGVIGVPIAYFWGRAPLIFWIAVAGTLFSMACAIAPSFQVYYGVKALQGLTLTVGQTIGLAFIHDTFFFHEQARKIGIWSAVFLASPYFGPLFASFILDGTGSWRAVYWLIFALGCFNLVLMALFLDETSYRRDIPITDQPPRGSRLLRIIGIWQIRHHHGYFYTAARSVQRLVVTILKPIVLPIFVYYLMSFMWAVGINQTSAILFATPPAQGGYGFGPNVVGYIFFAPVVAVMIGELFGHFVNDWIAARYIRKHEGVFQPEVRLKPIYLAGALMVPGLVLIGQTLHNHLHWVGIVMGWGMYVFGCMVASVAITAYAVDAYPTAAGELSALINLSRLLGGFSVGYFQLEWGLEAGFDVSFGIQAAIVAVSLFIIGALHIYGSRLRRWGGNLVI</sequence>
<feature type="transmembrane region" description="Helical" evidence="6">
    <location>
        <begin position="430"/>
        <end position="456"/>
    </location>
</feature>
<dbReference type="SUPFAM" id="SSF103473">
    <property type="entry name" value="MFS general substrate transporter"/>
    <property type="match status" value="1"/>
</dbReference>
<name>A0A438NCI0_EXOME</name>